<protein>
    <submittedName>
        <fullName evidence="1">Uncharacterized protein</fullName>
    </submittedName>
</protein>
<dbReference type="EMBL" id="BARU01002217">
    <property type="protein sequence ID" value="GAH25445.1"/>
    <property type="molecule type" value="Genomic_DNA"/>
</dbReference>
<feature type="non-terminal residue" evidence="1">
    <location>
        <position position="1"/>
    </location>
</feature>
<dbReference type="AlphaFoldDB" id="X1EYP1"/>
<comment type="caution">
    <text evidence="1">The sequence shown here is derived from an EMBL/GenBank/DDBJ whole genome shotgun (WGS) entry which is preliminary data.</text>
</comment>
<gene>
    <name evidence="1" type="ORF">S03H2_05337</name>
</gene>
<reference evidence="1" key="1">
    <citation type="journal article" date="2014" name="Front. Microbiol.">
        <title>High frequency of phylogenetically diverse reductive dehalogenase-homologous genes in deep subseafloor sedimentary metagenomes.</title>
        <authorList>
            <person name="Kawai M."/>
            <person name="Futagami T."/>
            <person name="Toyoda A."/>
            <person name="Takaki Y."/>
            <person name="Nishi S."/>
            <person name="Hori S."/>
            <person name="Arai W."/>
            <person name="Tsubouchi T."/>
            <person name="Morono Y."/>
            <person name="Uchiyama I."/>
            <person name="Ito T."/>
            <person name="Fujiyama A."/>
            <person name="Inagaki F."/>
            <person name="Takami H."/>
        </authorList>
    </citation>
    <scope>NUCLEOTIDE SEQUENCE</scope>
    <source>
        <strain evidence="1">Expedition CK06-06</strain>
    </source>
</reference>
<evidence type="ECO:0000313" key="1">
    <source>
        <dbReference type="EMBL" id="GAH25445.1"/>
    </source>
</evidence>
<name>X1EYP1_9ZZZZ</name>
<organism evidence="1">
    <name type="scientific">marine sediment metagenome</name>
    <dbReference type="NCBI Taxonomy" id="412755"/>
    <lineage>
        <taxon>unclassified sequences</taxon>
        <taxon>metagenomes</taxon>
        <taxon>ecological metagenomes</taxon>
    </lineage>
</organism>
<sequence>FEVAEKIEKIIKEEVAIAKKLTGEQNDENFGPSRRL</sequence>
<proteinExistence type="predicted"/>
<accession>X1EYP1</accession>